<dbReference type="InterPro" id="IPR039429">
    <property type="entry name" value="SHMT-like_dom"/>
</dbReference>
<evidence type="ECO:0000256" key="5">
    <source>
        <dbReference type="ARBA" id="ARBA00022679"/>
    </source>
</evidence>
<evidence type="ECO:0000256" key="3">
    <source>
        <dbReference type="ARBA" id="ARBA00006376"/>
    </source>
</evidence>
<dbReference type="GO" id="GO:0019264">
    <property type="term" value="P:glycine biosynthetic process from serine"/>
    <property type="evidence" value="ECO:0007669"/>
    <property type="project" value="InterPro"/>
</dbReference>
<keyword evidence="6 7" id="KW-0663">Pyridoxal phosphate</keyword>
<comment type="similarity">
    <text evidence="3 8">Belongs to the SHMT family.</text>
</comment>
<evidence type="ECO:0000256" key="6">
    <source>
        <dbReference type="ARBA" id="ARBA00022898"/>
    </source>
</evidence>
<evidence type="ECO:0000256" key="7">
    <source>
        <dbReference type="PIRSR" id="PIRSR000412-50"/>
    </source>
</evidence>
<dbReference type="Gene3D" id="3.40.640.10">
    <property type="entry name" value="Type I PLP-dependent aspartate aminotransferase-like (Major domain)"/>
    <property type="match status" value="1"/>
</dbReference>
<dbReference type="PROSITE" id="PS00096">
    <property type="entry name" value="SHMT"/>
    <property type="match status" value="1"/>
</dbReference>
<dbReference type="InterPro" id="IPR015421">
    <property type="entry name" value="PyrdxlP-dep_Trfase_major"/>
</dbReference>
<dbReference type="EC" id="2.1.2.1" evidence="8"/>
<sequence length="488" mass="54074">MLASVRTIFTVRGSSRLVETLKCRSLWTGNEPLSESDPELMGIVSKEKHRQTYGLELIASENFASRAVLEALGSCLTNKYSEGYPGARYYGGNEFIDEVERLCQRRALETFRLDPEKWGVNVQPYSGSPANFAVFTGLLNPHDRIMGLDLPDGGHLTHGFMTDTKRVSATSIYFESMPYRINPVSGYIDYDKLRETSRLFRPKLIIAGTTAYSRLLEYETFRKICDDSKAVMLADMSHISGLVAANVIPSPFDYADVVSSTTHKTLRGPRAGIIFYRKGVKSVHPKTGAKIEYDFEKKINNAIFPALQGGPHEHQIAGVATALLEAQLPEYREYQLQVLKNAKALSDALVKHDYKVVSGGTDNHLVLVDLRSKGTDGARVERILELCNITVNKNTCAGDKSAMTPGGLRLGAPALSSRGMNEEDFHKVVELLDKGVKIGLQAQKSTKKLKEFKEYVVSDGDILKQIKALKEEVGQFAGKYPMPGLPDR</sequence>
<gene>
    <name evidence="10" type="ORF">SNE40_008729</name>
</gene>
<evidence type="ECO:0000256" key="2">
    <source>
        <dbReference type="ARBA" id="ARBA00004777"/>
    </source>
</evidence>
<keyword evidence="4 8" id="KW-0554">One-carbon metabolism</keyword>
<dbReference type="PIRSF" id="PIRSF000412">
    <property type="entry name" value="SHMT"/>
    <property type="match status" value="1"/>
</dbReference>
<comment type="function">
    <text evidence="8">Interconversion of serine and glycine.</text>
</comment>
<dbReference type="GO" id="GO:0035999">
    <property type="term" value="P:tetrahydrofolate interconversion"/>
    <property type="evidence" value="ECO:0007669"/>
    <property type="project" value="InterPro"/>
</dbReference>
<reference evidence="10 11" key="1">
    <citation type="submission" date="2024-01" db="EMBL/GenBank/DDBJ databases">
        <title>The genome of the rayed Mediterranean limpet Patella caerulea (Linnaeus, 1758).</title>
        <authorList>
            <person name="Anh-Thu Weber A."/>
            <person name="Halstead-Nussloch G."/>
        </authorList>
    </citation>
    <scope>NUCLEOTIDE SEQUENCE [LARGE SCALE GENOMIC DNA]</scope>
    <source>
        <strain evidence="10">AATW-2023a</strain>
        <tissue evidence="10">Whole specimen</tissue>
    </source>
</reference>
<evidence type="ECO:0000259" key="9">
    <source>
        <dbReference type="Pfam" id="PF00464"/>
    </source>
</evidence>
<comment type="catalytic activity">
    <reaction evidence="8">
        <text>(6R)-5,10-methylene-5,6,7,8-tetrahydrofolate + glycine + H2O = (6S)-5,6,7,8-tetrahydrofolate + L-serine</text>
        <dbReference type="Rhea" id="RHEA:15481"/>
        <dbReference type="ChEBI" id="CHEBI:15377"/>
        <dbReference type="ChEBI" id="CHEBI:15636"/>
        <dbReference type="ChEBI" id="CHEBI:33384"/>
        <dbReference type="ChEBI" id="CHEBI:57305"/>
        <dbReference type="ChEBI" id="CHEBI:57453"/>
        <dbReference type="EC" id="2.1.2.1"/>
    </reaction>
</comment>
<dbReference type="Pfam" id="PF00464">
    <property type="entry name" value="SHMT"/>
    <property type="match status" value="1"/>
</dbReference>
<dbReference type="InterPro" id="IPR015422">
    <property type="entry name" value="PyrdxlP-dep_Trfase_small"/>
</dbReference>
<dbReference type="SUPFAM" id="SSF53383">
    <property type="entry name" value="PLP-dependent transferases"/>
    <property type="match status" value="1"/>
</dbReference>
<protein>
    <recommendedName>
        <fullName evidence="8">Serine hydroxymethyltransferase</fullName>
        <ecNumber evidence="8">2.1.2.1</ecNumber>
    </recommendedName>
</protein>
<comment type="caution">
    <text evidence="10">The sequence shown here is derived from an EMBL/GenBank/DDBJ whole genome shotgun (WGS) entry which is preliminary data.</text>
</comment>
<dbReference type="InterPro" id="IPR015424">
    <property type="entry name" value="PyrdxlP-dep_Trfase"/>
</dbReference>
<evidence type="ECO:0000313" key="10">
    <source>
        <dbReference type="EMBL" id="KAK6180731.1"/>
    </source>
</evidence>
<comment type="pathway">
    <text evidence="2 8">One-carbon metabolism; tetrahydrofolate interconversion.</text>
</comment>
<dbReference type="PANTHER" id="PTHR11680:SF28">
    <property type="entry name" value="SERINE HYDROXYMETHYLTRANSFERASE, MITOCHONDRIAL"/>
    <property type="match status" value="1"/>
</dbReference>
<dbReference type="EMBL" id="JAZGQO010000007">
    <property type="protein sequence ID" value="KAK6180731.1"/>
    <property type="molecule type" value="Genomic_DNA"/>
</dbReference>
<accession>A0AAN8PWP0</accession>
<name>A0AAN8PWP0_PATCE</name>
<organism evidence="10 11">
    <name type="scientific">Patella caerulea</name>
    <name type="common">Rayed Mediterranean limpet</name>
    <dbReference type="NCBI Taxonomy" id="87958"/>
    <lineage>
        <taxon>Eukaryota</taxon>
        <taxon>Metazoa</taxon>
        <taxon>Spiralia</taxon>
        <taxon>Lophotrochozoa</taxon>
        <taxon>Mollusca</taxon>
        <taxon>Gastropoda</taxon>
        <taxon>Patellogastropoda</taxon>
        <taxon>Patelloidea</taxon>
        <taxon>Patellidae</taxon>
        <taxon>Patella</taxon>
    </lineage>
</organism>
<feature type="modified residue" description="N6-(pyridoxal phosphate)lysine" evidence="7">
    <location>
        <position position="264"/>
    </location>
</feature>
<dbReference type="HAMAP" id="MF_00051">
    <property type="entry name" value="SHMT"/>
    <property type="match status" value="1"/>
</dbReference>
<comment type="cofactor">
    <cofactor evidence="1 7 8">
        <name>pyridoxal 5'-phosphate</name>
        <dbReference type="ChEBI" id="CHEBI:597326"/>
    </cofactor>
</comment>
<dbReference type="GO" id="GO:0030170">
    <property type="term" value="F:pyridoxal phosphate binding"/>
    <property type="evidence" value="ECO:0007669"/>
    <property type="project" value="InterPro"/>
</dbReference>
<dbReference type="GO" id="GO:0004372">
    <property type="term" value="F:glycine hydroxymethyltransferase activity"/>
    <property type="evidence" value="ECO:0007669"/>
    <property type="project" value="UniProtKB-EC"/>
</dbReference>
<proteinExistence type="inferred from homology"/>
<dbReference type="AlphaFoldDB" id="A0AAN8PWP0"/>
<dbReference type="PANTHER" id="PTHR11680">
    <property type="entry name" value="SERINE HYDROXYMETHYLTRANSFERASE"/>
    <property type="match status" value="1"/>
</dbReference>
<dbReference type="InterPro" id="IPR019798">
    <property type="entry name" value="Ser_HO-MeTrfase_PLP_BS"/>
</dbReference>
<dbReference type="CDD" id="cd00378">
    <property type="entry name" value="SHMT"/>
    <property type="match status" value="1"/>
</dbReference>
<keyword evidence="11" id="KW-1185">Reference proteome</keyword>
<dbReference type="InterPro" id="IPR001085">
    <property type="entry name" value="Ser_HO-MeTrfase"/>
</dbReference>
<dbReference type="GO" id="GO:0005739">
    <property type="term" value="C:mitochondrion"/>
    <property type="evidence" value="ECO:0007669"/>
    <property type="project" value="TreeGrafter"/>
</dbReference>
<dbReference type="Gene3D" id="3.90.1150.10">
    <property type="entry name" value="Aspartate Aminotransferase, domain 1"/>
    <property type="match status" value="1"/>
</dbReference>
<evidence type="ECO:0000256" key="4">
    <source>
        <dbReference type="ARBA" id="ARBA00022563"/>
    </source>
</evidence>
<dbReference type="Proteomes" id="UP001347796">
    <property type="component" value="Unassembled WGS sequence"/>
</dbReference>
<keyword evidence="5 8" id="KW-0808">Transferase</keyword>
<dbReference type="FunFam" id="3.40.640.10:FF:000097">
    <property type="entry name" value="Serine hydroxymethyltransferase"/>
    <property type="match status" value="1"/>
</dbReference>
<evidence type="ECO:0000256" key="8">
    <source>
        <dbReference type="RuleBase" id="RU000585"/>
    </source>
</evidence>
<dbReference type="NCBIfam" id="NF000586">
    <property type="entry name" value="PRK00011.1"/>
    <property type="match status" value="1"/>
</dbReference>
<dbReference type="InterPro" id="IPR049943">
    <property type="entry name" value="Ser_HO-MeTrfase-like"/>
</dbReference>
<evidence type="ECO:0000313" key="11">
    <source>
        <dbReference type="Proteomes" id="UP001347796"/>
    </source>
</evidence>
<evidence type="ECO:0000256" key="1">
    <source>
        <dbReference type="ARBA" id="ARBA00001933"/>
    </source>
</evidence>
<feature type="domain" description="Serine hydroxymethyltransferase-like" evidence="9">
    <location>
        <begin position="33"/>
        <end position="431"/>
    </location>
</feature>